<dbReference type="SMART" id="SM01005">
    <property type="entry name" value="Ala_racemase_C"/>
    <property type="match status" value="1"/>
</dbReference>
<dbReference type="GO" id="GO:0008784">
    <property type="term" value="F:alanine racemase activity"/>
    <property type="evidence" value="ECO:0007669"/>
    <property type="project" value="UniProtKB-EC"/>
</dbReference>
<dbReference type="Gene3D" id="2.40.37.10">
    <property type="entry name" value="Lyase, Ornithine Decarboxylase, Chain A, domain 1"/>
    <property type="match status" value="1"/>
</dbReference>
<evidence type="ECO:0000256" key="1">
    <source>
        <dbReference type="ARBA" id="ARBA00001933"/>
    </source>
</evidence>
<dbReference type="PRINTS" id="PR00992">
    <property type="entry name" value="ALARACEMASE"/>
</dbReference>
<dbReference type="InterPro" id="IPR000821">
    <property type="entry name" value="Ala_racemase"/>
</dbReference>
<dbReference type="CDD" id="cd00430">
    <property type="entry name" value="PLPDE_III_AR"/>
    <property type="match status" value="1"/>
</dbReference>
<keyword evidence="3 4" id="KW-0413">Isomerase</keyword>
<dbReference type="Gene3D" id="3.20.20.10">
    <property type="entry name" value="Alanine racemase"/>
    <property type="match status" value="1"/>
</dbReference>
<dbReference type="Proteomes" id="UP001370590">
    <property type="component" value="Unassembled WGS sequence"/>
</dbReference>
<dbReference type="EC" id="5.1.1.1" evidence="4"/>
<comment type="similarity">
    <text evidence="4">Belongs to the alanine racemase family.</text>
</comment>
<dbReference type="PANTHER" id="PTHR30511">
    <property type="entry name" value="ALANINE RACEMASE"/>
    <property type="match status" value="1"/>
</dbReference>
<evidence type="ECO:0000259" key="5">
    <source>
        <dbReference type="SMART" id="SM01005"/>
    </source>
</evidence>
<evidence type="ECO:0000313" key="6">
    <source>
        <dbReference type="EMBL" id="MEJ6400174.1"/>
    </source>
</evidence>
<reference evidence="6 7" key="1">
    <citation type="submission" date="2023-10" db="EMBL/GenBank/DDBJ databases">
        <title>Nicoliella lavandulae sp. nov. isolated from Lavandula angustifolia flowers.</title>
        <authorList>
            <person name="Alcantara C."/>
            <person name="Zuniga M."/>
            <person name="Landete J.M."/>
            <person name="Monedero V."/>
        </authorList>
    </citation>
    <scope>NUCLEOTIDE SEQUENCE [LARGE SCALE GENOMIC DNA]</scope>
    <source>
        <strain evidence="6 7">Es01</strain>
    </source>
</reference>
<dbReference type="Pfam" id="PF00842">
    <property type="entry name" value="Ala_racemase_C"/>
    <property type="match status" value="1"/>
</dbReference>
<dbReference type="RefSeq" id="WP_339959993.1">
    <property type="nucleotide sequence ID" value="NZ_JAWMWH010000001.1"/>
</dbReference>
<organism evidence="6 7">
    <name type="scientific">Nicoliella lavandulae</name>
    <dbReference type="NCBI Taxonomy" id="3082954"/>
    <lineage>
        <taxon>Bacteria</taxon>
        <taxon>Bacillati</taxon>
        <taxon>Bacillota</taxon>
        <taxon>Bacilli</taxon>
        <taxon>Lactobacillales</taxon>
        <taxon>Lactobacillaceae</taxon>
        <taxon>Nicoliella</taxon>
    </lineage>
</organism>
<feature type="binding site" evidence="4">
    <location>
        <position position="140"/>
    </location>
    <ligand>
        <name>substrate</name>
    </ligand>
</feature>
<proteinExistence type="inferred from homology"/>
<dbReference type="PROSITE" id="PS00395">
    <property type="entry name" value="ALANINE_RACEMASE"/>
    <property type="match status" value="1"/>
</dbReference>
<dbReference type="HAMAP" id="MF_01201">
    <property type="entry name" value="Ala_racemase"/>
    <property type="match status" value="1"/>
</dbReference>
<comment type="cofactor">
    <cofactor evidence="1 4">
        <name>pyridoxal 5'-phosphate</name>
        <dbReference type="ChEBI" id="CHEBI:597326"/>
    </cofactor>
</comment>
<name>A0ABU8SJV5_9LACO</name>
<dbReference type="SUPFAM" id="SSF51419">
    <property type="entry name" value="PLP-binding barrel"/>
    <property type="match status" value="1"/>
</dbReference>
<dbReference type="InterPro" id="IPR011079">
    <property type="entry name" value="Ala_racemase_C"/>
</dbReference>
<dbReference type="InterPro" id="IPR029066">
    <property type="entry name" value="PLP-binding_barrel"/>
</dbReference>
<evidence type="ECO:0000256" key="3">
    <source>
        <dbReference type="ARBA" id="ARBA00023235"/>
    </source>
</evidence>
<sequence length="373" mass="41075">MSLGLHRNARLVINKQALFHNINTEQKRLAPGTEMFMVVKANGYGHGAVEVARVAKAAGATGFCVAILDEALELRAAGFTEPILVLGVTRPEDLPLAVQKDITTTLPSNEWLALAVQVLADHSLTDQLNVHIALDTGMGRIGFQSIDEMKAAIATVNEHSDLINIDGIFTHFSTADAKDLDYFHLQVNRFKRFMAALPSRPRYVHVSNSATSLWHQECNGNMIRFGVAGYGLNPSGTEIEPPYELQPAMSLVSEIVHCKQVAAGRSIGYGATYTANDRQWIGTVPIGYADGYQRALQNFHVLVNGQFCPIVGRVCMDQFMIRLPKPVPIGTKVTLVGQNGKNRISLESMAHFCDTIHYEVACLFQERLPRTYI</sequence>
<feature type="active site" description="Proton acceptor; specific for L-alanine" evidence="4">
    <location>
        <position position="269"/>
    </location>
</feature>
<dbReference type="InterPro" id="IPR020622">
    <property type="entry name" value="Ala_racemase_pyridoxalP-BS"/>
</dbReference>
<comment type="caution">
    <text evidence="6">The sequence shown here is derived from an EMBL/GenBank/DDBJ whole genome shotgun (WGS) entry which is preliminary data.</text>
</comment>
<evidence type="ECO:0000313" key="7">
    <source>
        <dbReference type="Proteomes" id="UP001370590"/>
    </source>
</evidence>
<accession>A0ABU8SJV5</accession>
<protein>
    <recommendedName>
        <fullName evidence="4">Alanine racemase</fullName>
        <ecNumber evidence="4">5.1.1.1</ecNumber>
    </recommendedName>
</protein>
<comment type="function">
    <text evidence="4">Catalyzes the interconversion of L-alanine and D-alanine. May also act on other amino acids.</text>
</comment>
<feature type="modified residue" description="N6-(pyridoxal phosphate)lysine" evidence="4">
    <location>
        <position position="40"/>
    </location>
</feature>
<comment type="pathway">
    <text evidence="4">Amino-acid biosynthesis; D-alanine biosynthesis; D-alanine from L-alanine: step 1/1.</text>
</comment>
<dbReference type="PANTHER" id="PTHR30511:SF0">
    <property type="entry name" value="ALANINE RACEMASE, CATABOLIC-RELATED"/>
    <property type="match status" value="1"/>
</dbReference>
<gene>
    <name evidence="6" type="primary">alr</name>
    <name evidence="6" type="ORF">R4146_03145</name>
</gene>
<dbReference type="EMBL" id="JAWMWH010000001">
    <property type="protein sequence ID" value="MEJ6400174.1"/>
    <property type="molecule type" value="Genomic_DNA"/>
</dbReference>
<keyword evidence="2 4" id="KW-0663">Pyridoxal phosphate</keyword>
<dbReference type="Pfam" id="PF01168">
    <property type="entry name" value="Ala_racemase_N"/>
    <property type="match status" value="1"/>
</dbReference>
<dbReference type="NCBIfam" id="TIGR00492">
    <property type="entry name" value="alr"/>
    <property type="match status" value="1"/>
</dbReference>
<comment type="catalytic activity">
    <reaction evidence="4">
        <text>L-alanine = D-alanine</text>
        <dbReference type="Rhea" id="RHEA:20249"/>
        <dbReference type="ChEBI" id="CHEBI:57416"/>
        <dbReference type="ChEBI" id="CHEBI:57972"/>
        <dbReference type="EC" id="5.1.1.1"/>
    </reaction>
</comment>
<feature type="active site" description="Proton acceptor; specific for D-alanine" evidence="4">
    <location>
        <position position="40"/>
    </location>
</feature>
<dbReference type="InterPro" id="IPR001608">
    <property type="entry name" value="Ala_racemase_N"/>
</dbReference>
<dbReference type="SUPFAM" id="SSF50621">
    <property type="entry name" value="Alanine racemase C-terminal domain-like"/>
    <property type="match status" value="1"/>
</dbReference>
<keyword evidence="7" id="KW-1185">Reference proteome</keyword>
<feature type="domain" description="Alanine racemase C-terminal" evidence="5">
    <location>
        <begin position="248"/>
        <end position="373"/>
    </location>
</feature>
<dbReference type="InterPro" id="IPR009006">
    <property type="entry name" value="Ala_racemase/Decarboxylase_C"/>
</dbReference>
<evidence type="ECO:0000256" key="4">
    <source>
        <dbReference type="HAMAP-Rule" id="MF_01201"/>
    </source>
</evidence>
<feature type="binding site" evidence="4">
    <location>
        <position position="316"/>
    </location>
    <ligand>
        <name>substrate</name>
    </ligand>
</feature>
<evidence type="ECO:0000256" key="2">
    <source>
        <dbReference type="ARBA" id="ARBA00022898"/>
    </source>
</evidence>